<evidence type="ECO:0000256" key="3">
    <source>
        <dbReference type="ARBA" id="ARBA00022723"/>
    </source>
</evidence>
<dbReference type="PANTHER" id="PTHR11228">
    <property type="entry name" value="RADICAL SAM DOMAIN PROTEIN"/>
    <property type="match status" value="1"/>
</dbReference>
<evidence type="ECO:0000259" key="6">
    <source>
        <dbReference type="PROSITE" id="PS51918"/>
    </source>
</evidence>
<dbReference type="GO" id="GO:0003824">
    <property type="term" value="F:catalytic activity"/>
    <property type="evidence" value="ECO:0007669"/>
    <property type="project" value="InterPro"/>
</dbReference>
<dbReference type="GO" id="GO:0046872">
    <property type="term" value="F:metal ion binding"/>
    <property type="evidence" value="ECO:0007669"/>
    <property type="project" value="UniProtKB-KW"/>
</dbReference>
<feature type="domain" description="Radical SAM core" evidence="6">
    <location>
        <begin position="1"/>
        <end position="223"/>
    </location>
</feature>
<dbReference type="SFLD" id="SFLDS00029">
    <property type="entry name" value="Radical_SAM"/>
    <property type="match status" value="1"/>
</dbReference>
<keyword evidence="3" id="KW-0479">Metal-binding</keyword>
<dbReference type="AlphaFoldDB" id="A0A4S3KAC0"/>
<keyword evidence="4" id="KW-0408">Iron</keyword>
<comment type="cofactor">
    <cofactor evidence="1">
        <name>[4Fe-4S] cluster</name>
        <dbReference type="ChEBI" id="CHEBI:49883"/>
    </cofactor>
</comment>
<dbReference type="GO" id="GO:0051536">
    <property type="term" value="F:iron-sulfur cluster binding"/>
    <property type="evidence" value="ECO:0007669"/>
    <property type="project" value="UniProtKB-KW"/>
</dbReference>
<dbReference type="SFLD" id="SFLDG01067">
    <property type="entry name" value="SPASM/twitch_domain_containing"/>
    <property type="match status" value="1"/>
</dbReference>
<evidence type="ECO:0000256" key="1">
    <source>
        <dbReference type="ARBA" id="ARBA00001966"/>
    </source>
</evidence>
<dbReference type="PROSITE" id="PS51918">
    <property type="entry name" value="RADICAL_SAM"/>
    <property type="match status" value="1"/>
</dbReference>
<dbReference type="CDD" id="cd01335">
    <property type="entry name" value="Radical_SAM"/>
    <property type="match status" value="1"/>
</dbReference>
<gene>
    <name evidence="7" type="ORF">DFR24_1722</name>
</gene>
<keyword evidence="2" id="KW-0949">S-adenosyl-L-methionine</keyword>
<dbReference type="InterPro" id="IPR013785">
    <property type="entry name" value="Aldolase_TIM"/>
</dbReference>
<dbReference type="SUPFAM" id="SSF102114">
    <property type="entry name" value="Radical SAM enzymes"/>
    <property type="match status" value="1"/>
</dbReference>
<protein>
    <submittedName>
        <fullName evidence="7">MoaA/NifB/PqqE/SkfB family radical SAM enzyme</fullName>
    </submittedName>
</protein>
<sequence>MIVLWRVTEVCNLACGFCAYDRRVERSRNAADPEQVRRFARLLGLCHRRTGERVMLSWLGGEPLLWPSLFALSQELRDVHAIELSATSNGSALHRAPVIEQIVQTFSEFTVSVDGPAAFHDRMRGRAGLWQRLREGVVSLDRRRREGNASLKLRANVVLMRDNLPLFSDLCDELAGWGIDEITFNQLGGRDRPEFFPDHGLRLADVASLRQLLAPLRERLAARGVKLCGSATYLERLEASARQQALPVADCAPGEQFLFVDESGRIAPCSFSSAEYGVPVDELGTVDDLVALRGRFRASRARAAAAACGDCPSNHVFAKFASA</sequence>
<keyword evidence="8" id="KW-1185">Reference proteome</keyword>
<dbReference type="Pfam" id="PF04055">
    <property type="entry name" value="Radical_SAM"/>
    <property type="match status" value="1"/>
</dbReference>
<dbReference type="InterPro" id="IPR007197">
    <property type="entry name" value="rSAM"/>
</dbReference>
<accession>A0A4S3KAC0</accession>
<reference evidence="7 8" key="1">
    <citation type="submission" date="2019-03" db="EMBL/GenBank/DDBJ databases">
        <title>Genomic Encyclopedia of Type Strains, Phase IV (KMG-IV): sequencing the most valuable type-strain genomes for metagenomic binning, comparative biology and taxonomic classification.</title>
        <authorList>
            <person name="Goeker M."/>
        </authorList>
    </citation>
    <scope>NUCLEOTIDE SEQUENCE [LARGE SCALE GENOMIC DNA]</scope>
    <source>
        <strain evidence="7 8">DSM 26377</strain>
    </source>
</reference>
<comment type="caution">
    <text evidence="7">The sequence shown here is derived from an EMBL/GenBank/DDBJ whole genome shotgun (WGS) entry which is preliminary data.</text>
</comment>
<organism evidence="7 8">
    <name type="scientific">Panacagrimonas perspica</name>
    <dbReference type="NCBI Taxonomy" id="381431"/>
    <lineage>
        <taxon>Bacteria</taxon>
        <taxon>Pseudomonadati</taxon>
        <taxon>Pseudomonadota</taxon>
        <taxon>Gammaproteobacteria</taxon>
        <taxon>Nevskiales</taxon>
        <taxon>Nevskiaceae</taxon>
        <taxon>Panacagrimonas</taxon>
    </lineage>
</organism>
<evidence type="ECO:0000256" key="5">
    <source>
        <dbReference type="ARBA" id="ARBA00023014"/>
    </source>
</evidence>
<dbReference type="Gene3D" id="3.20.20.70">
    <property type="entry name" value="Aldolase class I"/>
    <property type="match status" value="1"/>
</dbReference>
<evidence type="ECO:0000313" key="7">
    <source>
        <dbReference type="EMBL" id="TDU32328.1"/>
    </source>
</evidence>
<dbReference type="InterPro" id="IPR050377">
    <property type="entry name" value="Radical_SAM_PqqE_MftC-like"/>
</dbReference>
<dbReference type="InterPro" id="IPR058240">
    <property type="entry name" value="rSAM_sf"/>
</dbReference>
<name>A0A4S3KAC0_9GAMM</name>
<dbReference type="RefSeq" id="WP_162851109.1">
    <property type="nucleotide sequence ID" value="NZ_MWIN01000001.1"/>
</dbReference>
<keyword evidence="5" id="KW-0411">Iron-sulfur</keyword>
<evidence type="ECO:0000256" key="4">
    <source>
        <dbReference type="ARBA" id="ARBA00023004"/>
    </source>
</evidence>
<dbReference type="Proteomes" id="UP000295341">
    <property type="component" value="Unassembled WGS sequence"/>
</dbReference>
<evidence type="ECO:0000313" key="8">
    <source>
        <dbReference type="Proteomes" id="UP000295341"/>
    </source>
</evidence>
<dbReference type="EMBL" id="SOBT01000008">
    <property type="protein sequence ID" value="TDU32328.1"/>
    <property type="molecule type" value="Genomic_DNA"/>
</dbReference>
<proteinExistence type="predicted"/>
<evidence type="ECO:0000256" key="2">
    <source>
        <dbReference type="ARBA" id="ARBA00022691"/>
    </source>
</evidence>
<dbReference type="PANTHER" id="PTHR11228:SF7">
    <property type="entry name" value="PQQA PEPTIDE CYCLASE"/>
    <property type="match status" value="1"/>
</dbReference>